<dbReference type="EMBL" id="DRMS01000377">
    <property type="protein sequence ID" value="HFC93142.1"/>
    <property type="molecule type" value="Genomic_DNA"/>
</dbReference>
<dbReference type="SUPFAM" id="SSF143456">
    <property type="entry name" value="VC0467-like"/>
    <property type="match status" value="1"/>
</dbReference>
<dbReference type="HAMAP" id="MF_00758">
    <property type="entry name" value="UPF0301"/>
    <property type="match status" value="1"/>
</dbReference>
<dbReference type="InterPro" id="IPR003774">
    <property type="entry name" value="AlgH-like"/>
</dbReference>
<reference evidence="3" key="1">
    <citation type="journal article" date="2020" name="mSystems">
        <title>Genome- and Community-Level Interaction Insights into Carbon Utilization and Element Cycling Functions of Hydrothermarchaeota in Hydrothermal Sediment.</title>
        <authorList>
            <person name="Zhou Z."/>
            <person name="Liu Y."/>
            <person name="Xu W."/>
            <person name="Pan J."/>
            <person name="Luo Z.H."/>
            <person name="Li M."/>
        </authorList>
    </citation>
    <scope>NUCLEOTIDE SEQUENCE [LARGE SCALE GENOMIC DNA]</scope>
    <source>
        <strain evidence="3">HyVt-493</strain>
    </source>
</reference>
<evidence type="ECO:0000313" key="3">
    <source>
        <dbReference type="EMBL" id="HFC93142.1"/>
    </source>
</evidence>
<accession>A0A7V2WVY9</accession>
<comment type="caution">
    <text evidence="3">The sequence shown here is derived from an EMBL/GenBank/DDBJ whole genome shotgun (WGS) entry which is preliminary data.</text>
</comment>
<dbReference type="AlphaFoldDB" id="A0A7V2WVY9"/>
<gene>
    <name evidence="3" type="ORF">ENJ51_10055</name>
</gene>
<name>A0A7V2WVY9_LEUMU</name>
<organism evidence="3">
    <name type="scientific">Leucothrix mucor</name>
    <dbReference type="NCBI Taxonomy" id="45248"/>
    <lineage>
        <taxon>Bacteria</taxon>
        <taxon>Pseudomonadati</taxon>
        <taxon>Pseudomonadota</taxon>
        <taxon>Gammaproteobacteria</taxon>
        <taxon>Thiotrichales</taxon>
        <taxon>Thiotrichaceae</taxon>
        <taxon>Leucothrix</taxon>
    </lineage>
</organism>
<dbReference type="PANTHER" id="PTHR30327">
    <property type="entry name" value="UNCHARACTERIZED PROTEIN YQGE"/>
    <property type="match status" value="1"/>
</dbReference>
<evidence type="ECO:0000256" key="1">
    <source>
        <dbReference type="ARBA" id="ARBA00009600"/>
    </source>
</evidence>
<dbReference type="GO" id="GO:0005829">
    <property type="term" value="C:cytosol"/>
    <property type="evidence" value="ECO:0007669"/>
    <property type="project" value="TreeGrafter"/>
</dbReference>
<comment type="similarity">
    <text evidence="1 2">Belongs to the UPF0301 (AlgH) family.</text>
</comment>
<protein>
    <recommendedName>
        <fullName evidence="2">UPF0301 protein ENJ51_10055</fullName>
    </recommendedName>
</protein>
<dbReference type="Proteomes" id="UP000885750">
    <property type="component" value="Unassembled WGS sequence"/>
</dbReference>
<dbReference type="Pfam" id="PF02622">
    <property type="entry name" value="DUF179"/>
    <property type="match status" value="1"/>
</dbReference>
<evidence type="ECO:0000256" key="2">
    <source>
        <dbReference type="HAMAP-Rule" id="MF_00758"/>
    </source>
</evidence>
<dbReference type="PANTHER" id="PTHR30327:SF1">
    <property type="entry name" value="UPF0301 PROTEIN YQGE"/>
    <property type="match status" value="1"/>
</dbReference>
<dbReference type="NCBIfam" id="NF001266">
    <property type="entry name" value="PRK00228.1-1"/>
    <property type="match status" value="1"/>
</dbReference>
<proteinExistence type="inferred from homology"/>
<dbReference type="Gene3D" id="3.40.1740.10">
    <property type="entry name" value="VC0467-like"/>
    <property type="match status" value="1"/>
</dbReference>
<sequence length="188" mass="20792">MSTEMVSLKNHLLIAMPNTHNSVFDRTVTLVCVNDDQGSFGLTINRPIKITIGDIFQQLDLSTDNNDLNKKLALSGGPVDGTQGFVLHDTDKHWESTLRISDELAVTSSRDILEDIIKGNGPDNFLLTLGCANWSPQQLEDEMMSNAWLTCPVKNNIVFELPYKQRWKAAADSMGVDLSRMSSSIGHA</sequence>